<keyword evidence="3 11" id="KW-0633">Potassium transport</keyword>
<comment type="similarity">
    <text evidence="11">Belongs to the KdpC family.</text>
</comment>
<evidence type="ECO:0000256" key="2">
    <source>
        <dbReference type="ARBA" id="ARBA00022475"/>
    </source>
</evidence>
<reference evidence="12 13" key="1">
    <citation type="submission" date="2019-08" db="EMBL/GenBank/DDBJ databases">
        <title>Complete genome sequence of Terriglobus albidus strain ORNL.</title>
        <authorList>
            <person name="Podar M."/>
        </authorList>
    </citation>
    <scope>NUCLEOTIDE SEQUENCE [LARGE SCALE GENOMIC DNA]</scope>
    <source>
        <strain evidence="12 13">ORNL</strain>
    </source>
</reference>
<accession>A0A5B9ECN9</accession>
<keyword evidence="6 11" id="KW-0067">ATP-binding</keyword>
<keyword evidence="8 11" id="KW-1133">Transmembrane helix</keyword>
<dbReference type="PIRSF" id="PIRSF001296">
    <property type="entry name" value="K_ATPase_KdpC"/>
    <property type="match status" value="1"/>
</dbReference>
<dbReference type="InterPro" id="IPR003820">
    <property type="entry name" value="KdpC"/>
</dbReference>
<evidence type="ECO:0000256" key="5">
    <source>
        <dbReference type="ARBA" id="ARBA00022741"/>
    </source>
</evidence>
<dbReference type="EMBL" id="CP042806">
    <property type="protein sequence ID" value="QEE28480.1"/>
    <property type="molecule type" value="Genomic_DNA"/>
</dbReference>
<evidence type="ECO:0000256" key="1">
    <source>
        <dbReference type="ARBA" id="ARBA00022448"/>
    </source>
</evidence>
<evidence type="ECO:0000256" key="6">
    <source>
        <dbReference type="ARBA" id="ARBA00022840"/>
    </source>
</evidence>
<keyword evidence="4 11" id="KW-0812">Transmembrane</keyword>
<dbReference type="GO" id="GO:0008556">
    <property type="term" value="F:P-type potassium transmembrane transporter activity"/>
    <property type="evidence" value="ECO:0007669"/>
    <property type="project" value="InterPro"/>
</dbReference>
<organism evidence="12 13">
    <name type="scientific">Terriglobus albidus</name>
    <dbReference type="NCBI Taxonomy" id="1592106"/>
    <lineage>
        <taxon>Bacteria</taxon>
        <taxon>Pseudomonadati</taxon>
        <taxon>Acidobacteriota</taxon>
        <taxon>Terriglobia</taxon>
        <taxon>Terriglobales</taxon>
        <taxon>Acidobacteriaceae</taxon>
        <taxon>Terriglobus</taxon>
    </lineage>
</organism>
<evidence type="ECO:0000313" key="12">
    <source>
        <dbReference type="EMBL" id="QEE28480.1"/>
    </source>
</evidence>
<dbReference type="OrthoDB" id="9809491at2"/>
<evidence type="ECO:0000256" key="3">
    <source>
        <dbReference type="ARBA" id="ARBA00022538"/>
    </source>
</evidence>
<evidence type="ECO:0000256" key="8">
    <source>
        <dbReference type="ARBA" id="ARBA00022989"/>
    </source>
</evidence>
<name>A0A5B9ECN9_9BACT</name>
<evidence type="ECO:0000256" key="7">
    <source>
        <dbReference type="ARBA" id="ARBA00022958"/>
    </source>
</evidence>
<evidence type="ECO:0000256" key="11">
    <source>
        <dbReference type="HAMAP-Rule" id="MF_00276"/>
    </source>
</evidence>
<keyword evidence="2 11" id="KW-1003">Cell membrane</keyword>
<keyword evidence="10 11" id="KW-0472">Membrane</keyword>
<sequence>MKKHLITATLYTLVTAVLLGIVYPLAITAISQLVFRDKANGQLVTQKGELIGSKLIGQPFTGPTYFHSRPSAAGTGYDASASSGSNLAPTNKALVDRVTASVAAEKVSDVPVDLVTASGSGLDPDISPAAALAQVPRVAAERHLDEAKLRTFVEGHITDRQFGLLGEPRVNVLALNLALDGGI</sequence>
<dbReference type="GO" id="GO:0005886">
    <property type="term" value="C:plasma membrane"/>
    <property type="evidence" value="ECO:0007669"/>
    <property type="project" value="UniProtKB-SubCell"/>
</dbReference>
<dbReference type="AlphaFoldDB" id="A0A5B9ECN9"/>
<dbReference type="NCBIfam" id="NF001454">
    <property type="entry name" value="PRK00315.1"/>
    <property type="match status" value="1"/>
</dbReference>
<dbReference type="HAMAP" id="MF_00276">
    <property type="entry name" value="KdpC"/>
    <property type="match status" value="1"/>
</dbReference>
<protein>
    <recommendedName>
        <fullName evidence="11">Potassium-transporting ATPase KdpC subunit</fullName>
    </recommendedName>
    <alternativeName>
        <fullName evidence="11">ATP phosphohydrolase [potassium-transporting] C chain</fullName>
    </alternativeName>
    <alternativeName>
        <fullName evidence="11">Potassium-binding and translocating subunit C</fullName>
    </alternativeName>
    <alternativeName>
        <fullName evidence="11">Potassium-translocating ATPase C chain</fullName>
    </alternativeName>
</protein>
<dbReference type="Proteomes" id="UP000321820">
    <property type="component" value="Chromosome"/>
</dbReference>
<dbReference type="GO" id="GO:0005524">
    <property type="term" value="F:ATP binding"/>
    <property type="evidence" value="ECO:0007669"/>
    <property type="project" value="UniProtKB-UniRule"/>
</dbReference>
<evidence type="ECO:0000313" key="13">
    <source>
        <dbReference type="Proteomes" id="UP000321820"/>
    </source>
</evidence>
<keyword evidence="5 11" id="KW-0547">Nucleotide-binding</keyword>
<keyword evidence="7 11" id="KW-0630">Potassium</keyword>
<dbReference type="PANTHER" id="PTHR30042">
    <property type="entry name" value="POTASSIUM-TRANSPORTING ATPASE C CHAIN"/>
    <property type="match status" value="1"/>
</dbReference>
<evidence type="ECO:0000256" key="10">
    <source>
        <dbReference type="ARBA" id="ARBA00023136"/>
    </source>
</evidence>
<evidence type="ECO:0000256" key="4">
    <source>
        <dbReference type="ARBA" id="ARBA00022692"/>
    </source>
</evidence>
<keyword evidence="13" id="KW-1185">Reference proteome</keyword>
<gene>
    <name evidence="11 12" type="primary">kdpC</name>
    <name evidence="12" type="ORF">FTW19_11005</name>
</gene>
<dbReference type="PANTHER" id="PTHR30042:SF2">
    <property type="entry name" value="POTASSIUM-TRANSPORTING ATPASE KDPC SUBUNIT"/>
    <property type="match status" value="1"/>
</dbReference>
<keyword evidence="1 11" id="KW-0813">Transport</keyword>
<evidence type="ECO:0000256" key="9">
    <source>
        <dbReference type="ARBA" id="ARBA00023065"/>
    </source>
</evidence>
<proteinExistence type="inferred from homology"/>
<dbReference type="Pfam" id="PF02669">
    <property type="entry name" value="KdpC"/>
    <property type="match status" value="1"/>
</dbReference>
<dbReference type="RefSeq" id="WP_147647670.1">
    <property type="nucleotide sequence ID" value="NZ_CP042806.1"/>
</dbReference>
<dbReference type="KEGG" id="talb:FTW19_11005"/>
<comment type="subunit">
    <text evidence="11">The system is composed of three essential subunits: KdpA, KdpB and KdpC.</text>
</comment>
<dbReference type="NCBIfam" id="TIGR00681">
    <property type="entry name" value="kdpC"/>
    <property type="match status" value="1"/>
</dbReference>
<keyword evidence="9 11" id="KW-0406">Ion transport</keyword>
<comment type="function">
    <text evidence="11">Part of the high-affinity ATP-driven potassium transport (or Kdp) system, which catalyzes the hydrolysis of ATP coupled with the electrogenic transport of potassium into the cytoplasm. This subunit acts as a catalytic chaperone that increases the ATP-binding affinity of the ATP-hydrolyzing subunit KdpB by the formation of a transient KdpB/KdpC/ATP ternary complex.</text>
</comment>
<comment type="subcellular location">
    <subcellularLocation>
        <location evidence="11">Cell membrane</location>
        <topology evidence="11">Single-pass membrane protein</topology>
    </subcellularLocation>
</comment>